<sequence length="129" mass="13069">MPALYRAALVVALAIVLSVPGAIPTHAGTRGKDDLLQAGVTAAAVAGLLGPAASQILSVGAKPLAPRIAKDIVRGKKLPPGIGKQAVPPTLLHRLPGLDGHEWARIGTDLVLVAVATQVVAQVITDVFS</sequence>
<keyword evidence="2" id="KW-1185">Reference proteome</keyword>
<dbReference type="AlphaFoldDB" id="A0A858R5X6"/>
<organism evidence="1 2">
    <name type="scientific">Aerophototrophica crusticola</name>
    <dbReference type="NCBI Taxonomy" id="1709002"/>
    <lineage>
        <taxon>Bacteria</taxon>
        <taxon>Pseudomonadati</taxon>
        <taxon>Pseudomonadota</taxon>
        <taxon>Alphaproteobacteria</taxon>
        <taxon>Rhodospirillales</taxon>
        <taxon>Rhodospirillaceae</taxon>
        <taxon>Aerophototrophica</taxon>
    </lineage>
</organism>
<dbReference type="KEGG" id="acru:HHL28_05990"/>
<accession>A0A858R5X6</accession>
<reference evidence="1" key="1">
    <citation type="submission" date="2020-04" db="EMBL/GenBank/DDBJ databases">
        <title>A desert anoxygenic phototrophic bacterium fixes CO2 using RubisCO under aerobic conditions.</title>
        <authorList>
            <person name="Tang K."/>
        </authorList>
    </citation>
    <scope>NUCLEOTIDE SEQUENCE [LARGE SCALE GENOMIC DNA]</scope>
    <source>
        <strain evidence="1">MIMtkB3</strain>
    </source>
</reference>
<name>A0A858R5X6_9PROT</name>
<dbReference type="Proteomes" id="UP000501891">
    <property type="component" value="Chromosome"/>
</dbReference>
<proteinExistence type="predicted"/>
<gene>
    <name evidence="1" type="ORF">HHL28_05990</name>
</gene>
<protein>
    <submittedName>
        <fullName evidence="1">RcnB family protein</fullName>
    </submittedName>
</protein>
<dbReference type="EMBL" id="CP051775">
    <property type="protein sequence ID" value="QJE72702.1"/>
    <property type="molecule type" value="Genomic_DNA"/>
</dbReference>
<evidence type="ECO:0000313" key="2">
    <source>
        <dbReference type="Proteomes" id="UP000501891"/>
    </source>
</evidence>
<dbReference type="Gene3D" id="3.10.450.160">
    <property type="entry name" value="inner membrane protein cigr"/>
    <property type="match status" value="1"/>
</dbReference>
<dbReference type="NCBIfam" id="NF040487">
    <property type="entry name" value="T3SS_CigR_fam"/>
    <property type="match status" value="1"/>
</dbReference>
<evidence type="ECO:0000313" key="1">
    <source>
        <dbReference type="EMBL" id="QJE72702.1"/>
    </source>
</evidence>